<accession>A0A7W9ZSI0</accession>
<name>A0A7W9ZSI0_RHILE</name>
<dbReference type="RefSeq" id="WP_184694391.1">
    <property type="nucleotide sequence ID" value="NZ_JACIIJ010000005.1"/>
</dbReference>
<dbReference type="Proteomes" id="UP000517187">
    <property type="component" value="Unassembled WGS sequence"/>
</dbReference>
<dbReference type="AlphaFoldDB" id="A0A7W9ZSI0"/>
<comment type="caution">
    <text evidence="1">The sequence shown here is derived from an EMBL/GenBank/DDBJ whole genome shotgun (WGS) entry which is preliminary data.</text>
</comment>
<proteinExistence type="predicted"/>
<organism evidence="1 2">
    <name type="scientific">Rhizobium leguminosarum</name>
    <dbReference type="NCBI Taxonomy" id="384"/>
    <lineage>
        <taxon>Bacteria</taxon>
        <taxon>Pseudomonadati</taxon>
        <taxon>Pseudomonadota</taxon>
        <taxon>Alphaproteobacteria</taxon>
        <taxon>Hyphomicrobiales</taxon>
        <taxon>Rhizobiaceae</taxon>
        <taxon>Rhizobium/Agrobacterium group</taxon>
        <taxon>Rhizobium</taxon>
    </lineage>
</organism>
<gene>
    <name evidence="1" type="ORF">GGE66_002613</name>
</gene>
<evidence type="ECO:0000313" key="2">
    <source>
        <dbReference type="Proteomes" id="UP000517187"/>
    </source>
</evidence>
<protein>
    <submittedName>
        <fullName evidence="1">Uncharacterized protein</fullName>
    </submittedName>
</protein>
<evidence type="ECO:0000313" key="1">
    <source>
        <dbReference type="EMBL" id="MBB6221640.1"/>
    </source>
</evidence>
<sequence>MGEEVSDRVIEHRWRNRIIEAVEVLARGDQGLIEVNYNEFFEGFYDCWHDGHLAVKPNSAITEEEERTIDALGRMLEGITNETRHFRSEAEYIQSGCAERIKPVAQNALKLFLSRGRFHEDCEELSPTIGKFKS</sequence>
<reference evidence="1 2" key="1">
    <citation type="submission" date="2020-08" db="EMBL/GenBank/DDBJ databases">
        <title>Genomic Encyclopedia of Type Strains, Phase IV (KMG-V): Genome sequencing to study the core and pangenomes of soil and plant-associated prokaryotes.</title>
        <authorList>
            <person name="Whitman W."/>
        </authorList>
    </citation>
    <scope>NUCLEOTIDE SEQUENCE [LARGE SCALE GENOMIC DNA]</scope>
    <source>
        <strain evidence="1 2">SEMIA 4011</strain>
    </source>
</reference>
<dbReference type="EMBL" id="JACIIJ010000005">
    <property type="protein sequence ID" value="MBB6221640.1"/>
    <property type="molecule type" value="Genomic_DNA"/>
</dbReference>